<feature type="signal peptide" evidence="2">
    <location>
        <begin position="1"/>
        <end position="18"/>
    </location>
</feature>
<feature type="domain" description="Fibrinogen C-terminal" evidence="3">
    <location>
        <begin position="106"/>
        <end position="317"/>
    </location>
</feature>
<dbReference type="InterPro" id="IPR002181">
    <property type="entry name" value="Fibrinogen_a/b/g_C_dom"/>
</dbReference>
<dbReference type="GO" id="GO:0005615">
    <property type="term" value="C:extracellular space"/>
    <property type="evidence" value="ECO:0007669"/>
    <property type="project" value="TreeGrafter"/>
</dbReference>
<dbReference type="InterPro" id="IPR014716">
    <property type="entry name" value="Fibrinogen_a/b/g_C_1"/>
</dbReference>
<dbReference type="AlphaFoldDB" id="A0A1Q3FNP0"/>
<dbReference type="PROSITE" id="PS51406">
    <property type="entry name" value="FIBRINOGEN_C_2"/>
    <property type="match status" value="1"/>
</dbReference>
<dbReference type="SUPFAM" id="SSF56496">
    <property type="entry name" value="Fibrinogen C-terminal domain-like"/>
    <property type="match status" value="1"/>
</dbReference>
<dbReference type="PANTHER" id="PTHR19143">
    <property type="entry name" value="FIBRINOGEN/TENASCIN/ANGIOPOEITIN"/>
    <property type="match status" value="1"/>
</dbReference>
<dbReference type="CDD" id="cd00087">
    <property type="entry name" value="FReD"/>
    <property type="match status" value="1"/>
</dbReference>
<dbReference type="InterPro" id="IPR036056">
    <property type="entry name" value="Fibrinogen-like_C"/>
</dbReference>
<evidence type="ECO:0000256" key="1">
    <source>
        <dbReference type="SAM" id="Coils"/>
    </source>
</evidence>
<evidence type="ECO:0000313" key="4">
    <source>
        <dbReference type="EMBL" id="JAV29177.1"/>
    </source>
</evidence>
<dbReference type="Gene3D" id="3.90.215.10">
    <property type="entry name" value="Gamma Fibrinogen, chain A, domain 1"/>
    <property type="match status" value="1"/>
</dbReference>
<feature type="coiled-coil region" evidence="1">
    <location>
        <begin position="36"/>
        <end position="85"/>
    </location>
</feature>
<feature type="chain" id="PRO_5012681945" evidence="2">
    <location>
        <begin position="19"/>
        <end position="317"/>
    </location>
</feature>
<keyword evidence="1" id="KW-0175">Coiled coil</keyword>
<organism evidence="4">
    <name type="scientific">Culex tarsalis</name>
    <name type="common">Encephalitis mosquito</name>
    <dbReference type="NCBI Taxonomy" id="7177"/>
    <lineage>
        <taxon>Eukaryota</taxon>
        <taxon>Metazoa</taxon>
        <taxon>Ecdysozoa</taxon>
        <taxon>Arthropoda</taxon>
        <taxon>Hexapoda</taxon>
        <taxon>Insecta</taxon>
        <taxon>Pterygota</taxon>
        <taxon>Neoptera</taxon>
        <taxon>Endopterygota</taxon>
        <taxon>Diptera</taxon>
        <taxon>Nematocera</taxon>
        <taxon>Culicoidea</taxon>
        <taxon>Culicidae</taxon>
        <taxon>Culicinae</taxon>
        <taxon>Culicini</taxon>
        <taxon>Culex</taxon>
        <taxon>Culex</taxon>
    </lineage>
</organism>
<evidence type="ECO:0000259" key="3">
    <source>
        <dbReference type="PROSITE" id="PS51406"/>
    </source>
</evidence>
<sequence>MIQYKMIIVLILLKQTNASDHPEQCPFGYELIVFRLEHLENRVSQLFEKLESIVAENQLATDERMENLSANVTRILDLLEEVERSGAIVNHQNRLDKSDETTAVENNNASTITTCRDAPSTGIFQLAIPGLSSSAPVPVLCGVTLFQGSWLVIQQRVDGAVDFNRNWTEYRTGFGPMAGFGEFWLGLELISQITAGGGYELLVELKSETGEYGWARYGRFAVDGEASKYQLGELGEYSGTMGDSLANSGGMKFTTVDSDNDNWSRNCAQHYMGGWWYNSCVFNNLNGLFTPKPNEYGIHWNGWTKAATYSRMMIRRK</sequence>
<dbReference type="EMBL" id="GFDL01005868">
    <property type="protein sequence ID" value="JAV29177.1"/>
    <property type="molecule type" value="Transcribed_RNA"/>
</dbReference>
<dbReference type="PANTHER" id="PTHR19143:SF327">
    <property type="entry name" value="FI21813P1-RELATED"/>
    <property type="match status" value="1"/>
</dbReference>
<dbReference type="InterPro" id="IPR050373">
    <property type="entry name" value="Fibrinogen_C-term_domain"/>
</dbReference>
<reference evidence="4" key="1">
    <citation type="submission" date="2017-01" db="EMBL/GenBank/DDBJ databases">
        <title>A deep insight into the sialotranscriptome of adult male and female Cluex tarsalis mosquitoes.</title>
        <authorList>
            <person name="Ribeiro J.M."/>
            <person name="Moreira F."/>
            <person name="Bernard K.A."/>
            <person name="Calvo E."/>
        </authorList>
    </citation>
    <scope>NUCLEOTIDE SEQUENCE</scope>
    <source>
        <strain evidence="4">Kern County</strain>
        <tissue evidence="4">Salivary glands</tissue>
    </source>
</reference>
<dbReference type="Pfam" id="PF00147">
    <property type="entry name" value="Fibrinogen_C"/>
    <property type="match status" value="1"/>
</dbReference>
<keyword evidence="2" id="KW-0732">Signal</keyword>
<protein>
    <submittedName>
        <fullName evidence="4">Putative ficolin-3</fullName>
    </submittedName>
</protein>
<accession>A0A1Q3FNP0</accession>
<evidence type="ECO:0000256" key="2">
    <source>
        <dbReference type="SAM" id="SignalP"/>
    </source>
</evidence>
<name>A0A1Q3FNP0_CULTA</name>
<proteinExistence type="predicted"/>
<dbReference type="SMART" id="SM00186">
    <property type="entry name" value="FBG"/>
    <property type="match status" value="1"/>
</dbReference>